<feature type="binding site" evidence="10">
    <location>
        <position position="119"/>
    </location>
    <ligand>
        <name>UDP-N-acetyl-alpha-D-glucosamine</name>
        <dbReference type="ChEBI" id="CHEBI:57705"/>
    </ligand>
</feature>
<keyword evidence="4 10" id="KW-0808">Transferase</keyword>
<keyword evidence="7 10" id="KW-0472">Membrane</keyword>
<sequence>MRWVVAGGGTGGHFFPALEVARTLSDAGHIVKFVGVKRGIEARLAPKYGIDIAFMPVEGIRGRGWKALLALLKLPLALIRAINLVKDADAVFVTGGYSSFPVAFAAFLSSKPLFIHEQNSIPGWTNILASYFAKEVWVTFEETGKGFKRKKVIHSGNILRREFSPCRFTPPPLSPFVLLVLGGSLGAKTLNEVLFKSLSLLDKLGVKVRHQIGRWEKEKAYKVYENFPQHAVEEFIKDMYDAYKEATFVVSRAGATTLSELSCLGRGALLVPYPFAVGDHQRLNALSFVRAGGGLVIENKNFKEDVLIKVLMRLLSQRKRVVLMAKRAKGTIKVCNIKSYLERVSNELSVS</sequence>
<evidence type="ECO:0000256" key="3">
    <source>
        <dbReference type="ARBA" id="ARBA00022676"/>
    </source>
</evidence>
<dbReference type="NCBIfam" id="TIGR01133">
    <property type="entry name" value="murG"/>
    <property type="match status" value="1"/>
</dbReference>
<dbReference type="UniPathway" id="UPA00219"/>
<dbReference type="PANTHER" id="PTHR21015:SF22">
    <property type="entry name" value="GLYCOSYLTRANSFERASE"/>
    <property type="match status" value="1"/>
</dbReference>
<dbReference type="CDD" id="cd03785">
    <property type="entry name" value="GT28_MurG"/>
    <property type="match status" value="1"/>
</dbReference>
<feature type="binding site" evidence="10">
    <location>
        <position position="160"/>
    </location>
    <ligand>
        <name>UDP-N-acetyl-alpha-D-glucosamine</name>
        <dbReference type="ChEBI" id="CHEBI:57705"/>
    </ligand>
</feature>
<evidence type="ECO:0000313" key="13">
    <source>
        <dbReference type="EMBL" id="BAT71845.1"/>
    </source>
</evidence>
<accession>A0A0S3QU43</accession>
<dbReference type="AlphaFoldDB" id="A0A0S3QU43"/>
<name>A0A0S3QU43_THET7</name>
<keyword evidence="8 10" id="KW-0131">Cell cycle</keyword>
<evidence type="ECO:0000256" key="5">
    <source>
        <dbReference type="ARBA" id="ARBA00022960"/>
    </source>
</evidence>
<dbReference type="GO" id="GO:0005886">
    <property type="term" value="C:plasma membrane"/>
    <property type="evidence" value="ECO:0007669"/>
    <property type="project" value="UniProtKB-SubCell"/>
</dbReference>
<proteinExistence type="inferred from homology"/>
<dbReference type="HAMAP" id="MF_00033">
    <property type="entry name" value="MurG"/>
    <property type="match status" value="1"/>
</dbReference>
<dbReference type="RefSeq" id="WP_068549843.1">
    <property type="nucleotide sequence ID" value="NZ_AP013035.1"/>
</dbReference>
<keyword evidence="2 10" id="KW-0132">Cell division</keyword>
<dbReference type="STRING" id="1298851.TST_1051"/>
<dbReference type="InterPro" id="IPR004276">
    <property type="entry name" value="GlycoTrans_28_N"/>
</dbReference>
<comment type="subcellular location">
    <subcellularLocation>
        <location evidence="10">Cell membrane</location>
        <topology evidence="10">Peripheral membrane protein</topology>
        <orientation evidence="10">Cytoplasmic side</orientation>
    </subcellularLocation>
</comment>
<evidence type="ECO:0000256" key="8">
    <source>
        <dbReference type="ARBA" id="ARBA00023306"/>
    </source>
</evidence>
<reference evidence="14" key="1">
    <citation type="journal article" date="2018" name="Science">
        <title>A primordial and reversible TCA cycle in a facultatively chemolithoautotrophic thermophile.</title>
        <authorList>
            <person name="Nunoura T."/>
            <person name="Chikaraishi Y."/>
            <person name="Izaki R."/>
            <person name="Suwa T."/>
            <person name="Sato T."/>
            <person name="Harada T."/>
            <person name="Mori K."/>
            <person name="Kato Y."/>
            <person name="Miyazaki M."/>
            <person name="Shimamura S."/>
            <person name="Yanagawa K."/>
            <person name="Shuto A."/>
            <person name="Ohkouchi N."/>
            <person name="Fujita N."/>
            <person name="Takaki Y."/>
            <person name="Atomi H."/>
            <person name="Takai K."/>
        </authorList>
    </citation>
    <scope>NUCLEOTIDE SEQUENCE [LARGE SCALE GENOMIC DNA]</scope>
    <source>
        <strain evidence="14">DSM 17441 / JCM 13301 / NBRC 103674 / ABI70S6</strain>
    </source>
</reference>
<dbReference type="GO" id="GO:0071555">
    <property type="term" value="P:cell wall organization"/>
    <property type="evidence" value="ECO:0007669"/>
    <property type="project" value="UniProtKB-KW"/>
</dbReference>
<comment type="catalytic activity">
    <reaction evidence="10">
        <text>di-trans,octa-cis-undecaprenyl diphospho-N-acetyl-alpha-D-muramoyl-L-alanyl-D-glutamyl-meso-2,6-diaminopimeloyl-D-alanyl-D-alanine + UDP-N-acetyl-alpha-D-glucosamine = di-trans,octa-cis-undecaprenyl diphospho-[N-acetyl-alpha-D-glucosaminyl-(1-&gt;4)]-N-acetyl-alpha-D-muramoyl-L-alanyl-D-glutamyl-meso-2,6-diaminopimeloyl-D-alanyl-D-alanine + UDP + H(+)</text>
        <dbReference type="Rhea" id="RHEA:31227"/>
        <dbReference type="ChEBI" id="CHEBI:15378"/>
        <dbReference type="ChEBI" id="CHEBI:57705"/>
        <dbReference type="ChEBI" id="CHEBI:58223"/>
        <dbReference type="ChEBI" id="CHEBI:61387"/>
        <dbReference type="ChEBI" id="CHEBI:61388"/>
        <dbReference type="EC" id="2.4.1.227"/>
    </reaction>
</comment>
<evidence type="ECO:0000256" key="6">
    <source>
        <dbReference type="ARBA" id="ARBA00022984"/>
    </source>
</evidence>
<feature type="binding site" evidence="10">
    <location>
        <position position="184"/>
    </location>
    <ligand>
        <name>UDP-N-acetyl-alpha-D-glucosamine</name>
        <dbReference type="ChEBI" id="CHEBI:57705"/>
    </ligand>
</feature>
<evidence type="ECO:0000256" key="4">
    <source>
        <dbReference type="ARBA" id="ARBA00022679"/>
    </source>
</evidence>
<dbReference type="KEGG" id="ttk:TST_1051"/>
<evidence type="ECO:0000259" key="11">
    <source>
        <dbReference type="Pfam" id="PF03033"/>
    </source>
</evidence>
<feature type="binding site" evidence="10">
    <location>
        <begin position="10"/>
        <end position="12"/>
    </location>
    <ligand>
        <name>UDP-N-acetyl-alpha-D-glucosamine</name>
        <dbReference type="ChEBI" id="CHEBI:57705"/>
    </ligand>
</feature>
<dbReference type="Proteomes" id="UP000063234">
    <property type="component" value="Chromosome"/>
</dbReference>
<dbReference type="PATRIC" id="fig|1298851.3.peg.1106"/>
<keyword evidence="6 10" id="KW-0573">Peptidoglycan synthesis</keyword>
<comment type="similarity">
    <text evidence="10">Belongs to the glycosyltransferase 28 family. MurG subfamily.</text>
</comment>
<dbReference type="GO" id="GO:0050511">
    <property type="term" value="F:undecaprenyldiphospho-muramoylpentapeptide beta-N-acetylglucosaminyltransferase activity"/>
    <property type="evidence" value="ECO:0007669"/>
    <property type="project" value="UniProtKB-UniRule"/>
</dbReference>
<evidence type="ECO:0000313" key="14">
    <source>
        <dbReference type="Proteomes" id="UP000063234"/>
    </source>
</evidence>
<dbReference type="SUPFAM" id="SSF53756">
    <property type="entry name" value="UDP-Glycosyltransferase/glycogen phosphorylase"/>
    <property type="match status" value="1"/>
</dbReference>
<dbReference type="PANTHER" id="PTHR21015">
    <property type="entry name" value="UDP-N-ACETYLGLUCOSAMINE--N-ACETYLMURAMYL-(PENTAPEPTIDE) PYROPHOSPHORYL-UNDECAPRENOL N-ACETYLGLUCOSAMINE TRANSFERASE 1"/>
    <property type="match status" value="1"/>
</dbReference>
<keyword evidence="1 10" id="KW-1003">Cell membrane</keyword>
<feature type="domain" description="Glycosyl transferase family 28 C-terminal" evidence="12">
    <location>
        <begin position="177"/>
        <end position="328"/>
    </location>
</feature>
<dbReference type="EMBL" id="AP013035">
    <property type="protein sequence ID" value="BAT71845.1"/>
    <property type="molecule type" value="Genomic_DNA"/>
</dbReference>
<dbReference type="InterPro" id="IPR007235">
    <property type="entry name" value="Glyco_trans_28_C"/>
</dbReference>
<evidence type="ECO:0000256" key="1">
    <source>
        <dbReference type="ARBA" id="ARBA00022475"/>
    </source>
</evidence>
<dbReference type="GO" id="GO:0005975">
    <property type="term" value="P:carbohydrate metabolic process"/>
    <property type="evidence" value="ECO:0007669"/>
    <property type="project" value="InterPro"/>
</dbReference>
<dbReference type="GO" id="GO:0051301">
    <property type="term" value="P:cell division"/>
    <property type="evidence" value="ECO:0007669"/>
    <property type="project" value="UniProtKB-KW"/>
</dbReference>
<evidence type="ECO:0000256" key="9">
    <source>
        <dbReference type="ARBA" id="ARBA00023316"/>
    </source>
</evidence>
<evidence type="ECO:0000256" key="7">
    <source>
        <dbReference type="ARBA" id="ARBA00023136"/>
    </source>
</evidence>
<dbReference type="Gene3D" id="3.40.50.2000">
    <property type="entry name" value="Glycogen Phosphorylase B"/>
    <property type="match status" value="2"/>
</dbReference>
<dbReference type="Pfam" id="PF03033">
    <property type="entry name" value="Glyco_transf_28"/>
    <property type="match status" value="1"/>
</dbReference>
<comment type="pathway">
    <text evidence="10">Cell wall biogenesis; peptidoglycan biosynthesis.</text>
</comment>
<evidence type="ECO:0000256" key="10">
    <source>
        <dbReference type="HAMAP-Rule" id="MF_00033"/>
    </source>
</evidence>
<keyword evidence="5 10" id="KW-0133">Cell shape</keyword>
<feature type="binding site" evidence="10">
    <location>
        <position position="236"/>
    </location>
    <ligand>
        <name>UDP-N-acetyl-alpha-D-glucosamine</name>
        <dbReference type="ChEBI" id="CHEBI:57705"/>
    </ligand>
</feature>
<dbReference type="GO" id="GO:0009252">
    <property type="term" value="P:peptidoglycan biosynthetic process"/>
    <property type="evidence" value="ECO:0007669"/>
    <property type="project" value="UniProtKB-UniRule"/>
</dbReference>
<gene>
    <name evidence="10 13" type="primary">murG</name>
    <name evidence="13" type="ORF">TST_1051</name>
</gene>
<feature type="binding site" evidence="10">
    <location>
        <position position="281"/>
    </location>
    <ligand>
        <name>UDP-N-acetyl-alpha-D-glucosamine</name>
        <dbReference type="ChEBI" id="CHEBI:57705"/>
    </ligand>
</feature>
<dbReference type="InterPro" id="IPR006009">
    <property type="entry name" value="GlcNAc_MurG"/>
</dbReference>
<keyword evidence="9 10" id="KW-0961">Cell wall biogenesis/degradation</keyword>
<keyword evidence="14" id="KW-1185">Reference proteome</keyword>
<dbReference type="EC" id="2.4.1.227" evidence="10"/>
<organism evidence="13 14">
    <name type="scientific">Thermosulfidibacter takaii (strain DSM 17441 / JCM 13301 / NBRC 103674 / ABI70S6)</name>
    <dbReference type="NCBI Taxonomy" id="1298851"/>
    <lineage>
        <taxon>Bacteria</taxon>
        <taxon>Pseudomonadati</taxon>
        <taxon>Thermosulfidibacterota</taxon>
        <taxon>Thermosulfidibacteria</taxon>
        <taxon>Thermosulfidibacterales</taxon>
        <taxon>Thermosulfidibacteraceae</taxon>
    </lineage>
</organism>
<dbReference type="OrthoDB" id="9808936at2"/>
<dbReference type="GO" id="GO:0008360">
    <property type="term" value="P:regulation of cell shape"/>
    <property type="evidence" value="ECO:0007669"/>
    <property type="project" value="UniProtKB-KW"/>
</dbReference>
<dbReference type="Pfam" id="PF04101">
    <property type="entry name" value="Glyco_tran_28_C"/>
    <property type="match status" value="1"/>
</dbReference>
<feature type="domain" description="Glycosyltransferase family 28 N-terminal" evidence="11">
    <location>
        <begin position="4"/>
        <end position="136"/>
    </location>
</feature>
<evidence type="ECO:0000259" key="12">
    <source>
        <dbReference type="Pfam" id="PF04101"/>
    </source>
</evidence>
<comment type="function">
    <text evidence="10">Cell wall formation. Catalyzes the transfer of a GlcNAc subunit on undecaprenyl-pyrophosphoryl-MurNAc-pentapeptide (lipid intermediate I) to form undecaprenyl-pyrophosphoryl-MurNAc-(pentapeptide)GlcNAc (lipid intermediate II).</text>
</comment>
<keyword evidence="3 10" id="KW-0328">Glycosyltransferase</keyword>
<evidence type="ECO:0000256" key="2">
    <source>
        <dbReference type="ARBA" id="ARBA00022618"/>
    </source>
</evidence>
<comment type="caution">
    <text evidence="10">Lacks conserved residue(s) required for the propagation of feature annotation.</text>
</comment>
<protein>
    <recommendedName>
        <fullName evidence="10">UDP-N-acetylglucosamine--N-acetylmuramyl-(pentapeptide) pyrophosphoryl-undecaprenol N-acetylglucosamine transferase</fullName>
        <ecNumber evidence="10">2.4.1.227</ecNumber>
    </recommendedName>
    <alternativeName>
        <fullName evidence="10">Undecaprenyl-PP-MurNAc-pentapeptide-UDPGlcNAc GlcNAc transferase</fullName>
    </alternativeName>
</protein>
<dbReference type="GO" id="GO:0051991">
    <property type="term" value="F:UDP-N-acetyl-D-glucosamine:N-acetylmuramoyl-L-alanyl-D-glutamyl-meso-2,6-diaminopimelyl-D-alanyl-D-alanine-diphosphoundecaprenol 4-beta-N-acetylglucosaminlytransferase activity"/>
    <property type="evidence" value="ECO:0007669"/>
    <property type="project" value="RHEA"/>
</dbReference>